<feature type="compositionally biased region" description="Basic and acidic residues" evidence="2">
    <location>
        <begin position="139"/>
        <end position="153"/>
    </location>
</feature>
<sequence length="730" mass="83886">MDSTMQSSPPVRAWTATRRDSQPESEYSLDLAALDLDDAEDTDTRIPEPKVDRIFSEDIDGPSDFTQNMDAWMRGGSMKRGTLKKNKKNSGIDTSQTILERSEHLDREEVLQRDEMERDERRDQMEAKDRKGSLLRHQMRVDEQAERESSVRRSADLIQHEVLTRDFSKDQNIATHDFLQVPGRDEVELEGDITESHHTPENSPPKVSILERSQYEEGFSSEWQTDGEGSPPQPPNHKHFYQPTVEDYYSELSPARQGLHQSFRGRSVHNSTYSAQKHSPTKNGSRSPGRASSPTLSPVRSPTLQRTSTHGTYSGNMDHESRLELEDQFKQLDAKCAQLEQLNVALGQALEEEKKVRKQEQSSHESFAAEAARREQDLVDMKELAHRHNAEFRREFGELKEQLLNQQKLTDLARSGEDGRKKSHDAEIDQLRKQIDSQKAEHEKRCKAFEADLAAVRRGRDQAEKAALDLREELEAEREHHEAERQRFRTELQSAHDDEAAISELERELLQSKSEIENHKTAKIEAEEETRSLREQLASAKQTNEDDVSRSSNERTRAVELAASLQRQMQELKQQLRDQQSTHQTELERLRLQQNSSSQTSTQELDVIRNQLEAKQSELNMAVIERDEARDALAGAESEKEALQTKITNLESVNVALDAKVSETIRKRERYWKSKLEEATRERELMARTLMHQWGRQEAGVDSPQMYAYKYSSKKGAEEGKENSEPRTAS</sequence>
<feature type="compositionally biased region" description="Polar residues" evidence="2">
    <location>
        <begin position="89"/>
        <end position="99"/>
    </location>
</feature>
<evidence type="ECO:0000313" key="5">
    <source>
        <dbReference type="Proteomes" id="UP000230605"/>
    </source>
</evidence>
<name>A0A2G5HHH0_CERBT</name>
<dbReference type="Proteomes" id="UP000230605">
    <property type="component" value="Chromosome 7"/>
</dbReference>
<evidence type="ECO:0000256" key="1">
    <source>
        <dbReference type="SAM" id="Coils"/>
    </source>
</evidence>
<dbReference type="OrthoDB" id="3911405at2759"/>
<keyword evidence="6" id="KW-1185">Reference proteome</keyword>
<feature type="region of interest" description="Disordered" evidence="2">
    <location>
        <begin position="410"/>
        <end position="429"/>
    </location>
</feature>
<evidence type="ECO:0000313" key="3">
    <source>
        <dbReference type="EMBL" id="PIA92004.1"/>
    </source>
</evidence>
<feature type="compositionally biased region" description="Polar residues" evidence="2">
    <location>
        <begin position="268"/>
        <end position="315"/>
    </location>
</feature>
<dbReference type="Proteomes" id="UP001302367">
    <property type="component" value="Chromosome 7"/>
</dbReference>
<proteinExistence type="predicted"/>
<gene>
    <name evidence="3" type="ORF">CB0940_09070</name>
    <name evidence="4" type="ORF">RHO25_011312</name>
</gene>
<evidence type="ECO:0000313" key="4">
    <source>
        <dbReference type="EMBL" id="WPB06653.1"/>
    </source>
</evidence>
<feature type="compositionally biased region" description="Basic and acidic residues" evidence="2">
    <location>
        <begin position="100"/>
        <end position="132"/>
    </location>
</feature>
<feature type="region of interest" description="Disordered" evidence="2">
    <location>
        <begin position="473"/>
        <end position="494"/>
    </location>
</feature>
<feature type="compositionally biased region" description="Basic and acidic residues" evidence="2">
    <location>
        <begin position="511"/>
        <end position="534"/>
    </location>
</feature>
<dbReference type="AlphaFoldDB" id="A0A2G5HHH0"/>
<feature type="region of interest" description="Disordered" evidence="2">
    <location>
        <begin position="168"/>
        <end position="321"/>
    </location>
</feature>
<reference evidence="4 6" key="2">
    <citation type="submission" date="2023-09" db="EMBL/GenBank/DDBJ databases">
        <title>Complete-Gapless Cercospora beticola genome.</title>
        <authorList>
            <person name="Wyatt N.A."/>
            <person name="Spanner R.E."/>
            <person name="Bolton M.D."/>
        </authorList>
    </citation>
    <scope>NUCLEOTIDE SEQUENCE [LARGE SCALE GENOMIC DNA]</scope>
    <source>
        <strain evidence="4">Cb09-40</strain>
    </source>
</reference>
<dbReference type="EMBL" id="CP134190">
    <property type="protein sequence ID" value="WPB06653.1"/>
    <property type="molecule type" value="Genomic_DNA"/>
</dbReference>
<feature type="compositionally biased region" description="Basic and acidic residues" evidence="2">
    <location>
        <begin position="414"/>
        <end position="429"/>
    </location>
</feature>
<feature type="compositionally biased region" description="Basic and acidic residues" evidence="2">
    <location>
        <begin position="543"/>
        <end position="557"/>
    </location>
</feature>
<feature type="region of interest" description="Disordered" evidence="2">
    <location>
        <begin position="74"/>
        <end position="153"/>
    </location>
</feature>
<accession>A0A2G5HHH0</accession>
<dbReference type="EMBL" id="LKMD01000106">
    <property type="protein sequence ID" value="PIA92004.1"/>
    <property type="molecule type" value="Genomic_DNA"/>
</dbReference>
<protein>
    <submittedName>
        <fullName evidence="3">Uncharacterized protein</fullName>
    </submittedName>
</protein>
<feature type="region of interest" description="Disordered" evidence="2">
    <location>
        <begin position="511"/>
        <end position="557"/>
    </location>
</feature>
<evidence type="ECO:0000313" key="6">
    <source>
        <dbReference type="Proteomes" id="UP001302367"/>
    </source>
</evidence>
<feature type="coiled-coil region" evidence="1">
    <location>
        <begin position="322"/>
        <end position="359"/>
    </location>
</feature>
<feature type="region of interest" description="Disordered" evidence="2">
    <location>
        <begin position="1"/>
        <end position="26"/>
    </location>
</feature>
<keyword evidence="1" id="KW-0175">Coiled coil</keyword>
<reference evidence="3 5" key="1">
    <citation type="submission" date="2015-10" db="EMBL/GenBank/DDBJ databases">
        <title>The cercosporin biosynthetic gene cluster was horizontally transferred to several fungal lineages and shown to be expanded in Cercospora beticola based on microsynteny with recipient genomes.</title>
        <authorList>
            <person name="De Jonge R."/>
            <person name="Ebert M.K."/>
            <person name="Suttle J.C."/>
            <person name="Jurick Ii W.M."/>
            <person name="Secor G.A."/>
            <person name="Thomma B.P."/>
            <person name="Van De Peer Y."/>
            <person name="Bolton M.D."/>
        </authorList>
    </citation>
    <scope>NUCLEOTIDE SEQUENCE [LARGE SCALE GENOMIC DNA]</scope>
    <source>
        <strain evidence="3 5">09-40</strain>
    </source>
</reference>
<evidence type="ECO:0000256" key="2">
    <source>
        <dbReference type="SAM" id="MobiDB-lite"/>
    </source>
</evidence>
<organism evidence="3 5">
    <name type="scientific">Cercospora beticola</name>
    <name type="common">Sugarbeet leaf spot fungus</name>
    <dbReference type="NCBI Taxonomy" id="122368"/>
    <lineage>
        <taxon>Eukaryota</taxon>
        <taxon>Fungi</taxon>
        <taxon>Dikarya</taxon>
        <taxon>Ascomycota</taxon>
        <taxon>Pezizomycotina</taxon>
        <taxon>Dothideomycetes</taxon>
        <taxon>Dothideomycetidae</taxon>
        <taxon>Mycosphaerellales</taxon>
        <taxon>Mycosphaerellaceae</taxon>
        <taxon>Cercospora</taxon>
    </lineage>
</organism>